<evidence type="ECO:0000313" key="5">
    <source>
        <dbReference type="EMBL" id="AQV94143.1"/>
    </source>
</evidence>
<protein>
    <recommendedName>
        <fullName evidence="4">Nitroreductase domain-containing protein</fullName>
    </recommendedName>
</protein>
<dbReference type="PANTHER" id="PTHR23026">
    <property type="entry name" value="NADPH NITROREDUCTASE"/>
    <property type="match status" value="1"/>
</dbReference>
<evidence type="ECO:0000256" key="3">
    <source>
        <dbReference type="ARBA" id="ARBA00023002"/>
    </source>
</evidence>
<proteinExistence type="predicted"/>
<keyword evidence="1" id="KW-0285">Flavoprotein</keyword>
<dbReference type="InterPro" id="IPR050627">
    <property type="entry name" value="Nitroreductase/BluB"/>
</dbReference>
<dbReference type="Proteomes" id="UP000189627">
    <property type="component" value="Chromosome 1"/>
</dbReference>
<evidence type="ECO:0000256" key="1">
    <source>
        <dbReference type="ARBA" id="ARBA00022630"/>
    </source>
</evidence>
<keyword evidence="2" id="KW-0288">FMN</keyword>
<dbReference type="EMBL" id="CP017757">
    <property type="protein sequence ID" value="AQV94143.1"/>
    <property type="molecule type" value="Genomic_DNA"/>
</dbReference>
<reference evidence="6" key="1">
    <citation type="submission" date="2017-02" db="EMBL/GenBank/DDBJ databases">
        <title>Complete genome sequence of Cupriavidus necator strain NH9, a 3-chlorobenzoate degrader.</title>
        <authorList>
            <person name="Moriuchi R."/>
            <person name="Dohra H."/>
            <person name="Ogawa N."/>
        </authorList>
    </citation>
    <scope>NUCLEOTIDE SEQUENCE [LARGE SCALE GENOMIC DNA]</scope>
    <source>
        <strain evidence="6">NH9</strain>
    </source>
</reference>
<evidence type="ECO:0000256" key="2">
    <source>
        <dbReference type="ARBA" id="ARBA00022643"/>
    </source>
</evidence>
<dbReference type="Gene3D" id="3.40.109.10">
    <property type="entry name" value="NADH Oxidase"/>
    <property type="match status" value="1"/>
</dbReference>
<dbReference type="SUPFAM" id="SSF55469">
    <property type="entry name" value="FMN-dependent nitroreductase-like"/>
    <property type="match status" value="1"/>
</dbReference>
<evidence type="ECO:0000313" key="6">
    <source>
        <dbReference type="Proteomes" id="UP000189627"/>
    </source>
</evidence>
<dbReference type="InterPro" id="IPR000415">
    <property type="entry name" value="Nitroreductase-like"/>
</dbReference>
<keyword evidence="3" id="KW-0560">Oxidoreductase</keyword>
<dbReference type="PANTHER" id="PTHR23026:SF90">
    <property type="entry name" value="IODOTYROSINE DEIODINASE 1"/>
    <property type="match status" value="1"/>
</dbReference>
<dbReference type="Pfam" id="PF00881">
    <property type="entry name" value="Nitroreductase"/>
    <property type="match status" value="1"/>
</dbReference>
<sequence length="235" mass="25832">MKEDKAPMTARDAIEGRVAVRRFMPGPVPLDVVRDILRTASHAPSGANLQPWRVYVVAGATKAALCAQVETAHRHHAEAHAEEYPYYPDAGLEPYASRKRQFGQVFYGALGIQPDDVQGRARQTARNFRFFDAPVGMVFTIDRRLAQGSWLDYGMFLQNVMLAARACGLDTCPQVSIARFHKVLRCCLAIPDDELVLCGMSLGYADTSAPELAIRQSRLPVDAFASFQGFDAAAA</sequence>
<evidence type="ECO:0000259" key="4">
    <source>
        <dbReference type="Pfam" id="PF00881"/>
    </source>
</evidence>
<dbReference type="AlphaFoldDB" id="A0A1U9UNC9"/>
<dbReference type="GO" id="GO:0016491">
    <property type="term" value="F:oxidoreductase activity"/>
    <property type="evidence" value="ECO:0007669"/>
    <property type="project" value="UniProtKB-KW"/>
</dbReference>
<gene>
    <name evidence="5" type="ORF">BJN34_09605</name>
</gene>
<dbReference type="KEGG" id="cuh:BJN34_09605"/>
<name>A0A1U9UNC9_CUPNE</name>
<dbReference type="CDD" id="cd02136">
    <property type="entry name" value="PnbA_NfnB-like"/>
    <property type="match status" value="1"/>
</dbReference>
<dbReference type="RefSeq" id="WP_234824941.1">
    <property type="nucleotide sequence ID" value="NZ_CP017757.2"/>
</dbReference>
<feature type="domain" description="Nitroreductase" evidence="4">
    <location>
        <begin position="14"/>
        <end position="204"/>
    </location>
</feature>
<accession>A0A1U9UNC9</accession>
<organism evidence="5 6">
    <name type="scientific">Cupriavidus necator</name>
    <name type="common">Alcaligenes eutrophus</name>
    <name type="synonym">Ralstonia eutropha</name>
    <dbReference type="NCBI Taxonomy" id="106590"/>
    <lineage>
        <taxon>Bacteria</taxon>
        <taxon>Pseudomonadati</taxon>
        <taxon>Pseudomonadota</taxon>
        <taxon>Betaproteobacteria</taxon>
        <taxon>Burkholderiales</taxon>
        <taxon>Burkholderiaceae</taxon>
        <taxon>Cupriavidus</taxon>
    </lineage>
</organism>
<dbReference type="InterPro" id="IPR029479">
    <property type="entry name" value="Nitroreductase"/>
</dbReference>